<keyword evidence="9" id="KW-1185">Reference proteome</keyword>
<comment type="subcellular location">
    <subcellularLocation>
        <location evidence="2">Cytoplasm</location>
    </subcellularLocation>
    <subcellularLocation>
        <location evidence="1">Membrane</location>
        <topology evidence="1">Single-pass membrane protein</topology>
    </subcellularLocation>
</comment>
<keyword evidence="4" id="KW-0812">Transmembrane</keyword>
<evidence type="ECO:0000256" key="4">
    <source>
        <dbReference type="ARBA" id="ARBA00022692"/>
    </source>
</evidence>
<keyword evidence="5" id="KW-1133">Transmembrane helix</keyword>
<dbReference type="PANTHER" id="PTHR15352:SF1">
    <property type="entry name" value="KASH5-LIKE COILED-COIL DOMAIN-CONTAINING PROTEIN"/>
    <property type="match status" value="1"/>
</dbReference>
<organism evidence="9 10">
    <name type="scientific">Limulus polyphemus</name>
    <name type="common">Atlantic horseshoe crab</name>
    <dbReference type="NCBI Taxonomy" id="6850"/>
    <lineage>
        <taxon>Eukaryota</taxon>
        <taxon>Metazoa</taxon>
        <taxon>Ecdysozoa</taxon>
        <taxon>Arthropoda</taxon>
        <taxon>Chelicerata</taxon>
        <taxon>Merostomata</taxon>
        <taxon>Xiphosura</taxon>
        <taxon>Limulidae</taxon>
        <taxon>Limulus</taxon>
    </lineage>
</organism>
<dbReference type="RefSeq" id="XP_022245525.1">
    <property type="nucleotide sequence ID" value="XM_022389817.1"/>
</dbReference>
<keyword evidence="7" id="KW-0472">Membrane</keyword>
<feature type="coiled-coil region" evidence="8">
    <location>
        <begin position="180"/>
        <end position="241"/>
    </location>
</feature>
<evidence type="ECO:0000256" key="2">
    <source>
        <dbReference type="ARBA" id="ARBA00004496"/>
    </source>
</evidence>
<reference evidence="10" key="1">
    <citation type="submission" date="2025-08" db="UniProtKB">
        <authorList>
            <consortium name="RefSeq"/>
        </authorList>
    </citation>
    <scope>IDENTIFICATION</scope>
    <source>
        <tissue evidence="10">Muscle</tissue>
    </source>
</reference>
<evidence type="ECO:0000256" key="1">
    <source>
        <dbReference type="ARBA" id="ARBA00004167"/>
    </source>
</evidence>
<evidence type="ECO:0000313" key="10">
    <source>
        <dbReference type="RefSeq" id="XP_022245525.1"/>
    </source>
</evidence>
<sequence>MSEINQDVFTTKISSKIDRCSSVGRLKRISDDKEDDHEKQQQINMPLVRKRNEIVGSGGHHQELEKREKVLASKTSNKWKIRDRVVKTKKMMPDLMETSEITPTKGSTSGSMGSENLCQHAPNMIIPLTDSCSPAFPCVSDSFLRQLGLHKDDPNSNASFTEKEIEKKFSSLSLAFKTDKLTLNKRLELQQRQRDTAEENIESEIQALRTSLNTLNQLSTCHEMRELISNTQQQVDVLQQSTSRVSSRAEVYGAVQQVLFDLSF</sequence>
<evidence type="ECO:0000256" key="5">
    <source>
        <dbReference type="ARBA" id="ARBA00022989"/>
    </source>
</evidence>
<proteinExistence type="predicted"/>
<protein>
    <submittedName>
        <fullName evidence="10">Uncharacterized protein LOC106462521</fullName>
    </submittedName>
</protein>
<dbReference type="PANTHER" id="PTHR15352">
    <property type="entry name" value="LYMPHOID-RESTRICTED MEMBRANE PROTEIN, JAW1"/>
    <property type="match status" value="1"/>
</dbReference>
<evidence type="ECO:0000256" key="7">
    <source>
        <dbReference type="ARBA" id="ARBA00023136"/>
    </source>
</evidence>
<keyword evidence="6 8" id="KW-0175">Coiled coil</keyword>
<evidence type="ECO:0000256" key="3">
    <source>
        <dbReference type="ARBA" id="ARBA00022490"/>
    </source>
</evidence>
<dbReference type="Pfam" id="PF05781">
    <property type="entry name" value="MRVI1"/>
    <property type="match status" value="1"/>
</dbReference>
<evidence type="ECO:0000256" key="6">
    <source>
        <dbReference type="ARBA" id="ARBA00023054"/>
    </source>
</evidence>
<keyword evidence="3" id="KW-0963">Cytoplasm</keyword>
<dbReference type="Proteomes" id="UP000694941">
    <property type="component" value="Unplaced"/>
</dbReference>
<dbReference type="InterPro" id="IPR008677">
    <property type="entry name" value="MRVI1"/>
</dbReference>
<evidence type="ECO:0000256" key="8">
    <source>
        <dbReference type="SAM" id="Coils"/>
    </source>
</evidence>
<gene>
    <name evidence="10" type="primary">LOC106462521</name>
</gene>
<dbReference type="GeneID" id="106462521"/>
<evidence type="ECO:0000313" key="9">
    <source>
        <dbReference type="Proteomes" id="UP000694941"/>
    </source>
</evidence>
<accession>A0ABM1SPG9</accession>
<name>A0ABM1SPG9_LIMPO</name>